<dbReference type="PANTHER" id="PTHR46471:SF2">
    <property type="entry name" value="CHITIN DEACETYLASE-RELATED"/>
    <property type="match status" value="1"/>
</dbReference>
<name>A0AAD6Z456_9AGAR</name>
<dbReference type="GO" id="GO:0071555">
    <property type="term" value="P:cell wall organization"/>
    <property type="evidence" value="ECO:0007669"/>
    <property type="project" value="UniProtKB-KW"/>
</dbReference>
<dbReference type="GO" id="GO:0005886">
    <property type="term" value="C:plasma membrane"/>
    <property type="evidence" value="ECO:0007669"/>
    <property type="project" value="UniProtKB-SubCell"/>
</dbReference>
<keyword evidence="11" id="KW-0961">Cell wall biogenesis/degradation</keyword>
<evidence type="ECO:0000256" key="8">
    <source>
        <dbReference type="ARBA" id="ARBA00023136"/>
    </source>
</evidence>
<dbReference type="PANTHER" id="PTHR46471">
    <property type="entry name" value="CHITIN DEACETYLASE"/>
    <property type="match status" value="1"/>
</dbReference>
<keyword evidence="4" id="KW-0325">Glycoprotein</keyword>
<gene>
    <name evidence="14" type="ORF">DFH08DRAFT_720476</name>
</gene>
<keyword evidence="9" id="KW-0119">Carbohydrate metabolism</keyword>
<evidence type="ECO:0000256" key="2">
    <source>
        <dbReference type="ARBA" id="ARBA00004609"/>
    </source>
</evidence>
<evidence type="ECO:0000256" key="7">
    <source>
        <dbReference type="ARBA" id="ARBA00022801"/>
    </source>
</evidence>
<accession>A0AAD6Z456</accession>
<keyword evidence="10" id="KW-0449">Lipoprotein</keyword>
<dbReference type="Pfam" id="PF01522">
    <property type="entry name" value="Polysacc_deac_1"/>
    <property type="match status" value="1"/>
</dbReference>
<evidence type="ECO:0000256" key="12">
    <source>
        <dbReference type="SAM" id="MobiDB-lite"/>
    </source>
</evidence>
<evidence type="ECO:0000256" key="6">
    <source>
        <dbReference type="ARBA" id="ARBA00022729"/>
    </source>
</evidence>
<evidence type="ECO:0000256" key="10">
    <source>
        <dbReference type="ARBA" id="ARBA00023288"/>
    </source>
</evidence>
<keyword evidence="5" id="KW-0479">Metal-binding</keyword>
<dbReference type="PROSITE" id="PS51677">
    <property type="entry name" value="NODB"/>
    <property type="match status" value="1"/>
</dbReference>
<evidence type="ECO:0000256" key="4">
    <source>
        <dbReference type="ARBA" id="ARBA00022622"/>
    </source>
</evidence>
<keyword evidence="3" id="KW-1003">Cell membrane</keyword>
<feature type="region of interest" description="Disordered" evidence="12">
    <location>
        <begin position="227"/>
        <end position="317"/>
    </location>
</feature>
<evidence type="ECO:0000256" key="1">
    <source>
        <dbReference type="ARBA" id="ARBA00001941"/>
    </source>
</evidence>
<dbReference type="GO" id="GO:0046872">
    <property type="term" value="F:metal ion binding"/>
    <property type="evidence" value="ECO:0007669"/>
    <property type="project" value="UniProtKB-KW"/>
</dbReference>
<feature type="non-terminal residue" evidence="14">
    <location>
        <position position="317"/>
    </location>
</feature>
<keyword evidence="4" id="KW-0336">GPI-anchor</keyword>
<evidence type="ECO:0000259" key="13">
    <source>
        <dbReference type="PROSITE" id="PS51677"/>
    </source>
</evidence>
<evidence type="ECO:0000256" key="9">
    <source>
        <dbReference type="ARBA" id="ARBA00023277"/>
    </source>
</evidence>
<protein>
    <recommendedName>
        <fullName evidence="13">NodB homology domain-containing protein</fullName>
    </recommendedName>
</protein>
<feature type="domain" description="NodB homology" evidence="13">
    <location>
        <begin position="1"/>
        <end position="177"/>
    </location>
</feature>
<proteinExistence type="predicted"/>
<dbReference type="GO" id="GO:0016810">
    <property type="term" value="F:hydrolase activity, acting on carbon-nitrogen (but not peptide) bonds"/>
    <property type="evidence" value="ECO:0007669"/>
    <property type="project" value="InterPro"/>
</dbReference>
<keyword evidence="6" id="KW-0732">Signal</keyword>
<comment type="caution">
    <text evidence="14">The sequence shown here is derived from an EMBL/GenBank/DDBJ whole genome shotgun (WGS) entry which is preliminary data.</text>
</comment>
<dbReference type="AlphaFoldDB" id="A0AAD6Z456"/>
<dbReference type="SUPFAM" id="SSF88713">
    <property type="entry name" value="Glycoside hydrolase/deacetylase"/>
    <property type="match status" value="1"/>
</dbReference>
<comment type="cofactor">
    <cofactor evidence="1">
        <name>Co(2+)</name>
        <dbReference type="ChEBI" id="CHEBI:48828"/>
    </cofactor>
</comment>
<evidence type="ECO:0000256" key="3">
    <source>
        <dbReference type="ARBA" id="ARBA00022475"/>
    </source>
</evidence>
<keyword evidence="8" id="KW-0472">Membrane</keyword>
<evidence type="ECO:0000313" key="15">
    <source>
        <dbReference type="Proteomes" id="UP001218218"/>
    </source>
</evidence>
<keyword evidence="7" id="KW-0378">Hydrolase</keyword>
<feature type="compositionally biased region" description="Low complexity" evidence="12">
    <location>
        <begin position="281"/>
        <end position="300"/>
    </location>
</feature>
<dbReference type="Gene3D" id="3.20.20.370">
    <property type="entry name" value="Glycoside hydrolase/deacetylase"/>
    <property type="match status" value="1"/>
</dbReference>
<dbReference type="Proteomes" id="UP001218218">
    <property type="component" value="Unassembled WGS sequence"/>
</dbReference>
<dbReference type="EMBL" id="JARIHO010000090">
    <property type="protein sequence ID" value="KAJ7306905.1"/>
    <property type="molecule type" value="Genomic_DNA"/>
</dbReference>
<evidence type="ECO:0000313" key="14">
    <source>
        <dbReference type="EMBL" id="KAJ7306905.1"/>
    </source>
</evidence>
<sequence>GPYIHLRSISDQFTAAGAKATFFFNGNNFDCIYNPDRIGDIKYAYAAGHMIGSHTWSHADLTTLSTAQIQDGMFRMEEALSRILGVRPAFMRPPFGSTNSNVQSIAFGRGQSLALWDTDTEDADGATVAFSEGVYNQVATSKPKNALILEHETLATTANTLVPFALNLFKSKGYNLVTMAQCLGVDPYQAIGVPQTPTVSPAIYIFAFLIMLCRLPGRATAHLIPARPAAGPSHAKPARLLSPRQRRPGPLVPPPRQQRQRRLGPLVPPPPPRSSTPPPTLQNASASRPTPTARPSRSRTVLLEALRRRAGPSPGRT</sequence>
<keyword evidence="15" id="KW-1185">Reference proteome</keyword>
<evidence type="ECO:0000256" key="11">
    <source>
        <dbReference type="ARBA" id="ARBA00023316"/>
    </source>
</evidence>
<dbReference type="GO" id="GO:0005975">
    <property type="term" value="P:carbohydrate metabolic process"/>
    <property type="evidence" value="ECO:0007669"/>
    <property type="project" value="InterPro"/>
</dbReference>
<evidence type="ECO:0000256" key="5">
    <source>
        <dbReference type="ARBA" id="ARBA00022723"/>
    </source>
</evidence>
<organism evidence="14 15">
    <name type="scientific">Mycena albidolilacea</name>
    <dbReference type="NCBI Taxonomy" id="1033008"/>
    <lineage>
        <taxon>Eukaryota</taxon>
        <taxon>Fungi</taxon>
        <taxon>Dikarya</taxon>
        <taxon>Basidiomycota</taxon>
        <taxon>Agaricomycotina</taxon>
        <taxon>Agaricomycetes</taxon>
        <taxon>Agaricomycetidae</taxon>
        <taxon>Agaricales</taxon>
        <taxon>Marasmiineae</taxon>
        <taxon>Mycenaceae</taxon>
        <taxon>Mycena</taxon>
    </lineage>
</organism>
<dbReference type="GO" id="GO:0098552">
    <property type="term" value="C:side of membrane"/>
    <property type="evidence" value="ECO:0007669"/>
    <property type="project" value="UniProtKB-KW"/>
</dbReference>
<comment type="subcellular location">
    <subcellularLocation>
        <location evidence="2">Cell membrane</location>
        <topology evidence="2">Lipid-anchor</topology>
        <topology evidence="2">GPI-anchor</topology>
    </subcellularLocation>
</comment>
<dbReference type="InterPro" id="IPR002509">
    <property type="entry name" value="NODB_dom"/>
</dbReference>
<feature type="compositionally biased region" description="Pro residues" evidence="12">
    <location>
        <begin position="266"/>
        <end position="280"/>
    </location>
</feature>
<reference evidence="14" key="1">
    <citation type="submission" date="2023-03" db="EMBL/GenBank/DDBJ databases">
        <title>Massive genome expansion in bonnet fungi (Mycena s.s.) driven by repeated elements and novel gene families across ecological guilds.</title>
        <authorList>
            <consortium name="Lawrence Berkeley National Laboratory"/>
            <person name="Harder C.B."/>
            <person name="Miyauchi S."/>
            <person name="Viragh M."/>
            <person name="Kuo A."/>
            <person name="Thoen E."/>
            <person name="Andreopoulos B."/>
            <person name="Lu D."/>
            <person name="Skrede I."/>
            <person name="Drula E."/>
            <person name="Henrissat B."/>
            <person name="Morin E."/>
            <person name="Kohler A."/>
            <person name="Barry K."/>
            <person name="LaButti K."/>
            <person name="Morin E."/>
            <person name="Salamov A."/>
            <person name="Lipzen A."/>
            <person name="Mereny Z."/>
            <person name="Hegedus B."/>
            <person name="Baldrian P."/>
            <person name="Stursova M."/>
            <person name="Weitz H."/>
            <person name="Taylor A."/>
            <person name="Grigoriev I.V."/>
            <person name="Nagy L.G."/>
            <person name="Martin F."/>
            <person name="Kauserud H."/>
        </authorList>
    </citation>
    <scope>NUCLEOTIDE SEQUENCE</scope>
    <source>
        <strain evidence="14">CBHHK002</strain>
    </source>
</reference>
<dbReference type="InterPro" id="IPR011330">
    <property type="entry name" value="Glyco_hydro/deAcase_b/a-brl"/>
</dbReference>